<dbReference type="PANTHER" id="PTHR35010">
    <property type="entry name" value="BLL4672 PROTEIN-RELATED"/>
    <property type="match status" value="1"/>
</dbReference>
<dbReference type="Pfam" id="PF17765">
    <property type="entry name" value="MLTR_LBD"/>
    <property type="match status" value="1"/>
</dbReference>
<gene>
    <name evidence="2" type="ORF">SMALB_3109</name>
</gene>
<evidence type="ECO:0000259" key="1">
    <source>
        <dbReference type="SMART" id="SM00530"/>
    </source>
</evidence>
<comment type="caution">
    <text evidence="2">The sequence shown here is derived from an EMBL/GenBank/DDBJ whole genome shotgun (WGS) entry which is preliminary data.</text>
</comment>
<proteinExistence type="predicted"/>
<dbReference type="Pfam" id="PF13560">
    <property type="entry name" value="HTH_31"/>
    <property type="match status" value="1"/>
</dbReference>
<dbReference type="PANTHER" id="PTHR35010:SF2">
    <property type="entry name" value="BLL4672 PROTEIN"/>
    <property type="match status" value="1"/>
</dbReference>
<dbReference type="CDD" id="cd00093">
    <property type="entry name" value="HTH_XRE"/>
    <property type="match status" value="1"/>
</dbReference>
<dbReference type="InterPro" id="IPR010982">
    <property type="entry name" value="Lambda_DNA-bd_dom_sf"/>
</dbReference>
<feature type="domain" description="HTH cro/C1-type" evidence="1">
    <location>
        <begin position="195"/>
        <end position="267"/>
    </location>
</feature>
<organism evidence="2 3">
    <name type="scientific">Streptomyces malaysiensis</name>
    <dbReference type="NCBI Taxonomy" id="92644"/>
    <lineage>
        <taxon>Bacteria</taxon>
        <taxon>Bacillati</taxon>
        <taxon>Actinomycetota</taxon>
        <taxon>Actinomycetes</taxon>
        <taxon>Kitasatosporales</taxon>
        <taxon>Streptomycetaceae</taxon>
        <taxon>Streptomyces</taxon>
        <taxon>Streptomyces violaceusniger group</taxon>
    </lineage>
</organism>
<reference evidence="2 3" key="1">
    <citation type="submission" date="2020-02" db="EMBL/GenBank/DDBJ databases">
        <title>Streptomyces malaysiensis DSM14702 (JHCC583434, PFL_A843) Genome sequencing and assembly.</title>
        <authorList>
            <person name="Samborskyy M."/>
        </authorList>
    </citation>
    <scope>NUCLEOTIDE SEQUENCE [LARGE SCALE GENOMIC DNA]</scope>
    <source>
        <strain evidence="2 3">DSM 14702</strain>
    </source>
</reference>
<dbReference type="EMBL" id="JAALLH010000001">
    <property type="protein sequence ID" value="NIY65130.1"/>
    <property type="molecule type" value="Genomic_DNA"/>
</dbReference>
<protein>
    <recommendedName>
        <fullName evidence="1">HTH cro/C1-type domain-containing protein</fullName>
    </recommendedName>
</protein>
<dbReference type="SUPFAM" id="SSF47413">
    <property type="entry name" value="lambda repressor-like DNA-binding domains"/>
    <property type="match status" value="1"/>
</dbReference>
<dbReference type="Gene3D" id="3.30.450.180">
    <property type="match status" value="1"/>
</dbReference>
<dbReference type="AlphaFoldDB" id="A0A7X5X1W3"/>
<dbReference type="InterPro" id="IPR041413">
    <property type="entry name" value="MLTR_LBD"/>
</dbReference>
<sequence>MAPVPAVALIAATWAAKASQTPLRLTPYCSSKSASGTWSIGPGRRVPIAPLLKATSSRPYASTVRSTAARTLVASARSHTAYSAVPPAARICSVTALSWCSVRAASSTRAPSRAKRRAVAAPMPRPAPLMKATLPASRPGVAGAEVSVVWVVWVVFIPMSLGPVGYLHPGTGGTWIGFVGPLTLGDMDRRELAGFLRSRRERIAPADVGLPAGPRRRTPGLRREEVAQLAFISTEYYTRLEQARGPRPSREVLAGLTRALRLSDAERAHLHYLAGAPPAPPPGPSREVRPSILDLLRRLPHAAALVLSAAYEVIAHNDLAAALLEDFSALPRHERNFLRRTFLDSSAGERQWYSRSGMEIFGRTAARHLRAAAARYPDDPEVTALVKDLLAGSVEFARVWAAYDMSVEPAPHKTFRHPLIGPITLNCDVLDIADRDQRVVIYTADPGSPAEEALRLLSVIGTQRLDVPG</sequence>
<dbReference type="InterPro" id="IPR001387">
    <property type="entry name" value="Cro/C1-type_HTH"/>
</dbReference>
<evidence type="ECO:0000313" key="2">
    <source>
        <dbReference type="EMBL" id="NIY65130.1"/>
    </source>
</evidence>
<dbReference type="Proteomes" id="UP000536624">
    <property type="component" value="Unassembled WGS sequence"/>
</dbReference>
<dbReference type="GO" id="GO:0003677">
    <property type="term" value="F:DNA binding"/>
    <property type="evidence" value="ECO:0007669"/>
    <property type="project" value="InterPro"/>
</dbReference>
<accession>A0A7X5X1W3</accession>
<dbReference type="Gene3D" id="1.10.260.40">
    <property type="entry name" value="lambda repressor-like DNA-binding domains"/>
    <property type="match status" value="1"/>
</dbReference>
<evidence type="ECO:0000313" key="3">
    <source>
        <dbReference type="Proteomes" id="UP000536624"/>
    </source>
</evidence>
<dbReference type="SMART" id="SM00530">
    <property type="entry name" value="HTH_XRE"/>
    <property type="match status" value="1"/>
</dbReference>
<name>A0A7X5X1W3_STRMQ</name>